<name>A0A699K5P4_TANCI</name>
<organism evidence="2">
    <name type="scientific">Tanacetum cinerariifolium</name>
    <name type="common">Dalmatian daisy</name>
    <name type="synonym">Chrysanthemum cinerariifolium</name>
    <dbReference type="NCBI Taxonomy" id="118510"/>
    <lineage>
        <taxon>Eukaryota</taxon>
        <taxon>Viridiplantae</taxon>
        <taxon>Streptophyta</taxon>
        <taxon>Embryophyta</taxon>
        <taxon>Tracheophyta</taxon>
        <taxon>Spermatophyta</taxon>
        <taxon>Magnoliopsida</taxon>
        <taxon>eudicotyledons</taxon>
        <taxon>Gunneridae</taxon>
        <taxon>Pentapetalae</taxon>
        <taxon>asterids</taxon>
        <taxon>campanulids</taxon>
        <taxon>Asterales</taxon>
        <taxon>Asteraceae</taxon>
        <taxon>Asteroideae</taxon>
        <taxon>Anthemideae</taxon>
        <taxon>Anthemidinae</taxon>
        <taxon>Tanacetum</taxon>
    </lineage>
</organism>
<reference evidence="2" key="1">
    <citation type="journal article" date="2019" name="Sci. Rep.">
        <title>Draft genome of Tanacetum cinerariifolium, the natural source of mosquito coil.</title>
        <authorList>
            <person name="Yamashiro T."/>
            <person name="Shiraishi A."/>
            <person name="Satake H."/>
            <person name="Nakayama K."/>
        </authorList>
    </citation>
    <scope>NUCLEOTIDE SEQUENCE</scope>
</reference>
<proteinExistence type="predicted"/>
<feature type="non-terminal residue" evidence="2">
    <location>
        <position position="1"/>
    </location>
</feature>
<feature type="region of interest" description="Disordered" evidence="1">
    <location>
        <begin position="55"/>
        <end position="94"/>
    </location>
</feature>
<sequence length="94" mass="10263">ALTKKSKRAKSQKLPTKTMVTLPKLTKGSEQSYSVSLGTLPDPQDLKRDIQLISTGFPSTLDEGTRKSQPLPESEPSYEGEPDTQPMLLTCADV</sequence>
<dbReference type="EMBL" id="BKCJ010474458">
    <property type="protein sequence ID" value="GFA71666.1"/>
    <property type="molecule type" value="Genomic_DNA"/>
</dbReference>
<accession>A0A699K5P4</accession>
<gene>
    <name evidence="2" type="ORF">Tci_643638</name>
</gene>
<feature type="region of interest" description="Disordered" evidence="1">
    <location>
        <begin position="1"/>
        <end position="43"/>
    </location>
</feature>
<feature type="compositionally biased region" description="Basic residues" evidence="1">
    <location>
        <begin position="1"/>
        <end position="11"/>
    </location>
</feature>
<protein>
    <submittedName>
        <fullName evidence="2">Uncharacterized protein</fullName>
    </submittedName>
</protein>
<comment type="caution">
    <text evidence="2">The sequence shown here is derived from an EMBL/GenBank/DDBJ whole genome shotgun (WGS) entry which is preliminary data.</text>
</comment>
<dbReference type="AlphaFoldDB" id="A0A699K5P4"/>
<evidence type="ECO:0000256" key="1">
    <source>
        <dbReference type="SAM" id="MobiDB-lite"/>
    </source>
</evidence>
<evidence type="ECO:0000313" key="2">
    <source>
        <dbReference type="EMBL" id="GFA71666.1"/>
    </source>
</evidence>
<feature type="compositionally biased region" description="Polar residues" evidence="1">
    <location>
        <begin position="28"/>
        <end position="37"/>
    </location>
</feature>